<dbReference type="Proteomes" id="UP000663879">
    <property type="component" value="Unassembled WGS sequence"/>
</dbReference>
<gene>
    <name evidence="1" type="ORF">OXX778_LOCUS16432</name>
</gene>
<keyword evidence="2" id="KW-1185">Reference proteome</keyword>
<reference evidence="1" key="1">
    <citation type="submission" date="2021-02" db="EMBL/GenBank/DDBJ databases">
        <authorList>
            <person name="Nowell W R."/>
        </authorList>
    </citation>
    <scope>NUCLEOTIDE SEQUENCE</scope>
    <source>
        <strain evidence="1">Ploen Becks lab</strain>
    </source>
</reference>
<name>A0A814GUN1_9BILA</name>
<proteinExistence type="predicted"/>
<dbReference type="AlphaFoldDB" id="A0A814GUN1"/>
<evidence type="ECO:0000313" key="1">
    <source>
        <dbReference type="EMBL" id="CAF1001611.1"/>
    </source>
</evidence>
<comment type="caution">
    <text evidence="1">The sequence shown here is derived from an EMBL/GenBank/DDBJ whole genome shotgun (WGS) entry which is preliminary data.</text>
</comment>
<dbReference type="EMBL" id="CAJNOC010003881">
    <property type="protein sequence ID" value="CAF1001611.1"/>
    <property type="molecule type" value="Genomic_DNA"/>
</dbReference>
<organism evidence="1 2">
    <name type="scientific">Brachionus calyciflorus</name>
    <dbReference type="NCBI Taxonomy" id="104777"/>
    <lineage>
        <taxon>Eukaryota</taxon>
        <taxon>Metazoa</taxon>
        <taxon>Spiralia</taxon>
        <taxon>Gnathifera</taxon>
        <taxon>Rotifera</taxon>
        <taxon>Eurotatoria</taxon>
        <taxon>Monogononta</taxon>
        <taxon>Pseudotrocha</taxon>
        <taxon>Ploima</taxon>
        <taxon>Brachionidae</taxon>
        <taxon>Brachionus</taxon>
    </lineage>
</organism>
<evidence type="ECO:0000313" key="2">
    <source>
        <dbReference type="Proteomes" id="UP000663879"/>
    </source>
</evidence>
<protein>
    <submittedName>
        <fullName evidence="1">Uncharacterized protein</fullName>
    </submittedName>
</protein>
<sequence>PALTAAQALTQVDPALPSLTKASTKTIKPESPKLTLSSLPISPFAFDGSFEFGRDGISTWVTSIGTLPVFFQPVPVQYQYFNVQY</sequence>
<accession>A0A814GUN1</accession>
<feature type="non-terminal residue" evidence="1">
    <location>
        <position position="1"/>
    </location>
</feature>